<dbReference type="OrthoDB" id="4335631at2"/>
<feature type="transmembrane region" description="Helical" evidence="1">
    <location>
        <begin position="126"/>
        <end position="144"/>
    </location>
</feature>
<gene>
    <name evidence="3" type="ORF">D9753_22695</name>
</gene>
<dbReference type="Proteomes" id="UP000268329">
    <property type="component" value="Chromosome"/>
</dbReference>
<proteinExistence type="predicted"/>
<feature type="transmembrane region" description="Helical" evidence="1">
    <location>
        <begin position="96"/>
        <end position="114"/>
    </location>
</feature>
<feature type="domain" description="VanZ-like" evidence="2">
    <location>
        <begin position="70"/>
        <end position="139"/>
    </location>
</feature>
<feature type="transmembrane region" description="Helical" evidence="1">
    <location>
        <begin position="67"/>
        <end position="89"/>
    </location>
</feature>
<keyword evidence="4" id="KW-1185">Reference proteome</keyword>
<name>A0A3G2JN75_9ACTN</name>
<sequence>MGGLTVLATVLGGTAWRVARGCRAERPFWWVPFVFCLTGVLGVTLAMRGGGAGRGECVINHEVTEPLYTTQGLWNLVMFVPVGLFGVLASRRPVPVLGGVLALPCLIELIQALAPLAAGVCDSADVEMNVAGGLAGLAVGLSAVRGRVAWRALGRSTAVALGVLGVLGATVLQSAVTLEHVDGSSVRDAHGDEREAAERAVRQAFGNRYEIGDVRVSPGVDGYNGWMSVEFAGGFPAELMWPGGRRLTVDFAGTSGAGYAVPGATQPHDARDAYRVARAYMRAHYPWAESASWHVTRAVGHYAGGGAWVTSWRFRGRGVAMPRSLDVRISRAGRVYGLSVDLGPTHVELPAGLLSARQAEYLVRKRERRSRADAGHLHIHARELTTERVKGHQGPWRAVWSVEVADPRCRPDGDGDGCEPYVTSVDAATREIVD</sequence>
<dbReference type="AlphaFoldDB" id="A0A3G2JN75"/>
<reference evidence="3 4" key="1">
    <citation type="submission" date="2018-10" db="EMBL/GenBank/DDBJ databases">
        <title>The genome of Streptomyces dangxiongensis Z022.</title>
        <authorList>
            <person name="Zhang B."/>
        </authorList>
    </citation>
    <scope>NUCLEOTIDE SEQUENCE [LARGE SCALE GENOMIC DNA]</scope>
    <source>
        <strain evidence="3 4">Z022</strain>
    </source>
</reference>
<keyword evidence="1" id="KW-0472">Membrane</keyword>
<evidence type="ECO:0000259" key="2">
    <source>
        <dbReference type="Pfam" id="PF04892"/>
    </source>
</evidence>
<organism evidence="3 4">
    <name type="scientific">Streptomyces dangxiongensis</name>
    <dbReference type="NCBI Taxonomy" id="1442032"/>
    <lineage>
        <taxon>Bacteria</taxon>
        <taxon>Bacillati</taxon>
        <taxon>Actinomycetota</taxon>
        <taxon>Actinomycetes</taxon>
        <taxon>Kitasatosporales</taxon>
        <taxon>Streptomycetaceae</taxon>
        <taxon>Streptomyces</taxon>
    </lineage>
</organism>
<protein>
    <submittedName>
        <fullName evidence="3">VanZ family protein</fullName>
    </submittedName>
</protein>
<evidence type="ECO:0000256" key="1">
    <source>
        <dbReference type="SAM" id="Phobius"/>
    </source>
</evidence>
<feature type="transmembrane region" description="Helical" evidence="1">
    <location>
        <begin position="27"/>
        <end position="47"/>
    </location>
</feature>
<dbReference type="Pfam" id="PF04892">
    <property type="entry name" value="VanZ"/>
    <property type="match status" value="1"/>
</dbReference>
<dbReference type="EMBL" id="CP033073">
    <property type="protein sequence ID" value="AYN43823.1"/>
    <property type="molecule type" value="Genomic_DNA"/>
</dbReference>
<dbReference type="KEGG" id="sdd:D9753_22695"/>
<keyword evidence="1" id="KW-1133">Transmembrane helix</keyword>
<keyword evidence="1" id="KW-0812">Transmembrane</keyword>
<dbReference type="InterPro" id="IPR006976">
    <property type="entry name" value="VanZ-like"/>
</dbReference>
<evidence type="ECO:0000313" key="4">
    <source>
        <dbReference type="Proteomes" id="UP000268329"/>
    </source>
</evidence>
<feature type="transmembrane region" description="Helical" evidence="1">
    <location>
        <begin position="156"/>
        <end position="176"/>
    </location>
</feature>
<accession>A0A3G2JN75</accession>
<evidence type="ECO:0000313" key="3">
    <source>
        <dbReference type="EMBL" id="AYN43823.1"/>
    </source>
</evidence>